<dbReference type="InterPro" id="IPR007889">
    <property type="entry name" value="HTH_Psq"/>
</dbReference>
<dbReference type="Pfam" id="PF03184">
    <property type="entry name" value="DDE_1"/>
    <property type="match status" value="1"/>
</dbReference>
<dbReference type="Pfam" id="PF05225">
    <property type="entry name" value="HTH_psq"/>
    <property type="match status" value="1"/>
</dbReference>
<dbReference type="InterPro" id="IPR006600">
    <property type="entry name" value="HTH_CenpB_DNA-bd_dom"/>
</dbReference>
<feature type="compositionally biased region" description="Basic and acidic residues" evidence="4">
    <location>
        <begin position="306"/>
        <end position="325"/>
    </location>
</feature>
<dbReference type="GO" id="GO:0003677">
    <property type="term" value="F:DNA binding"/>
    <property type="evidence" value="ECO:0007669"/>
    <property type="project" value="UniProtKB-KW"/>
</dbReference>
<organism evidence="6 7">
    <name type="scientific">Fusarium oxysporum f. sp. narcissi</name>
    <dbReference type="NCBI Taxonomy" id="451672"/>
    <lineage>
        <taxon>Eukaryota</taxon>
        <taxon>Fungi</taxon>
        <taxon>Dikarya</taxon>
        <taxon>Ascomycota</taxon>
        <taxon>Pezizomycotina</taxon>
        <taxon>Sordariomycetes</taxon>
        <taxon>Hypocreomycetidae</taxon>
        <taxon>Hypocreales</taxon>
        <taxon>Nectriaceae</taxon>
        <taxon>Fusarium</taxon>
        <taxon>Fusarium oxysporum species complex</taxon>
    </lineage>
</organism>
<dbReference type="Proteomes" id="UP000290540">
    <property type="component" value="Unassembled WGS sequence"/>
</dbReference>
<evidence type="ECO:0000256" key="1">
    <source>
        <dbReference type="ARBA" id="ARBA00004123"/>
    </source>
</evidence>
<proteinExistence type="predicted"/>
<dbReference type="InterPro" id="IPR004875">
    <property type="entry name" value="DDE_SF_endonuclease_dom"/>
</dbReference>
<feature type="domain" description="HTH CENPB-type" evidence="5">
    <location>
        <begin position="51"/>
        <end position="121"/>
    </location>
</feature>
<dbReference type="EMBL" id="MQTW01000403">
    <property type="protein sequence ID" value="RYC80267.1"/>
    <property type="molecule type" value="Genomic_DNA"/>
</dbReference>
<dbReference type="Gene3D" id="1.10.10.60">
    <property type="entry name" value="Homeodomain-like"/>
    <property type="match status" value="1"/>
</dbReference>
<keyword evidence="3" id="KW-0539">Nucleus</keyword>
<accession>A0A4Q2V8I4</accession>
<gene>
    <name evidence="6" type="ORF">BFJ63_vAg16852</name>
</gene>
<evidence type="ECO:0000313" key="6">
    <source>
        <dbReference type="EMBL" id="RYC80267.1"/>
    </source>
</evidence>
<dbReference type="SUPFAM" id="SSF46689">
    <property type="entry name" value="Homeodomain-like"/>
    <property type="match status" value="1"/>
</dbReference>
<evidence type="ECO:0000256" key="3">
    <source>
        <dbReference type="ARBA" id="ARBA00023242"/>
    </source>
</evidence>
<dbReference type="InterPro" id="IPR009057">
    <property type="entry name" value="Homeodomain-like_sf"/>
</dbReference>
<evidence type="ECO:0000259" key="5">
    <source>
        <dbReference type="PROSITE" id="PS51253"/>
    </source>
</evidence>
<feature type="region of interest" description="Disordered" evidence="4">
    <location>
        <begin position="306"/>
        <end position="342"/>
    </location>
</feature>
<sequence length="463" mass="52335">MPQQSYTENDVIEAIPDVTDNDLSQHQAAQKHGMPQTTLSGRLRGLPSKSEVSQPAQLLYKSQEARLVTWILRQEALGYAPSHSQVRATVAALLRQQGRERPIGIHWLARFIKRHPEIDTKVGKRQKAARFNSFTPMAVNWYFDIRESEYGWIKPENTVNVDEGGIMARFVFIKAVTTDGRLLKPGIIFKGKDLQKQWFIDEFNKIADWYFITSDNGWTDNHIALEWLKQPLDNGVFNASKAAYRKGLQKLASLTDSAPVDKVSFIKAYAKAREVGMRKKNILSGWRVTGNWPISRRKALIHAEIQPDKKEMTPASDGHRDRQVDSDNTPTTSRHIRDLGKNKSPLTRRRYSVISKGFEAQESKIASLGTRIASLEEEVGRLSRGKKRQAIPNPNKKFMTLAEALAAGDTISEPNEAIEGADAVEDVIEVGGMEEDERSYSGKEELGVVRTRTGREVKRPRKY</sequence>
<dbReference type="SMART" id="SM00674">
    <property type="entry name" value="CENPB"/>
    <property type="match status" value="1"/>
</dbReference>
<name>A0A4Q2V8I4_FUSOX</name>
<dbReference type="GO" id="GO:0005634">
    <property type="term" value="C:nucleus"/>
    <property type="evidence" value="ECO:0007669"/>
    <property type="project" value="UniProtKB-SubCell"/>
</dbReference>
<dbReference type="Pfam" id="PF03221">
    <property type="entry name" value="HTH_Tnp_Tc5"/>
    <property type="match status" value="1"/>
</dbReference>
<evidence type="ECO:0000256" key="2">
    <source>
        <dbReference type="ARBA" id="ARBA00023125"/>
    </source>
</evidence>
<evidence type="ECO:0000313" key="7">
    <source>
        <dbReference type="Proteomes" id="UP000290540"/>
    </source>
</evidence>
<comment type="caution">
    <text evidence="6">The sequence shown here is derived from an EMBL/GenBank/DDBJ whole genome shotgun (WGS) entry which is preliminary data.</text>
</comment>
<protein>
    <recommendedName>
        <fullName evidence="5">HTH CENPB-type domain-containing protein</fullName>
    </recommendedName>
</protein>
<dbReference type="PROSITE" id="PS51253">
    <property type="entry name" value="HTH_CENPB"/>
    <property type="match status" value="1"/>
</dbReference>
<dbReference type="AlphaFoldDB" id="A0A4Q2V8I4"/>
<reference evidence="6 7" key="1">
    <citation type="submission" date="2016-12" db="EMBL/GenBank/DDBJ databases">
        <title>Draft genome sequence of Fusarium oxysporum causing rot on Narcissus.</title>
        <authorList>
            <person name="Armitage A.D."/>
            <person name="Taylor A."/>
            <person name="Clarkson J.P."/>
            <person name="Harrison R.J."/>
            <person name="Jackson A.C."/>
        </authorList>
    </citation>
    <scope>NUCLEOTIDE SEQUENCE [LARGE SCALE GENOMIC DNA]</scope>
    <source>
        <strain evidence="6 7">N139</strain>
    </source>
</reference>
<keyword evidence="2" id="KW-0238">DNA-binding</keyword>
<evidence type="ECO:0000256" key="4">
    <source>
        <dbReference type="SAM" id="MobiDB-lite"/>
    </source>
</evidence>
<comment type="subcellular location">
    <subcellularLocation>
        <location evidence="1">Nucleus</location>
    </subcellularLocation>
</comment>